<evidence type="ECO:0000256" key="1">
    <source>
        <dbReference type="ARBA" id="ARBA00008520"/>
    </source>
</evidence>
<dbReference type="PANTHER" id="PTHR30061:SF50">
    <property type="entry name" value="MALTOSE_MALTODEXTRIN-BINDING PERIPLASMIC PROTEIN"/>
    <property type="match status" value="1"/>
</dbReference>
<protein>
    <submittedName>
        <fullName evidence="5">Extracellular solute-binding protein</fullName>
    </submittedName>
</protein>
<keyword evidence="6" id="KW-1185">Reference proteome</keyword>
<dbReference type="SUPFAM" id="SSF53850">
    <property type="entry name" value="Periplasmic binding protein-like II"/>
    <property type="match status" value="1"/>
</dbReference>
<name>A0A941EZ23_9ACTN</name>
<evidence type="ECO:0000256" key="2">
    <source>
        <dbReference type="ARBA" id="ARBA00022448"/>
    </source>
</evidence>
<feature type="signal peptide" evidence="4">
    <location>
        <begin position="1"/>
        <end position="19"/>
    </location>
</feature>
<dbReference type="Gene3D" id="3.40.190.10">
    <property type="entry name" value="Periplasmic binding protein-like II"/>
    <property type="match status" value="2"/>
</dbReference>
<dbReference type="PANTHER" id="PTHR30061">
    <property type="entry name" value="MALTOSE-BINDING PERIPLASMIC PROTEIN"/>
    <property type="match status" value="1"/>
</dbReference>
<dbReference type="Proteomes" id="UP000675781">
    <property type="component" value="Unassembled WGS sequence"/>
</dbReference>
<evidence type="ECO:0000313" key="5">
    <source>
        <dbReference type="EMBL" id="MBR7839092.1"/>
    </source>
</evidence>
<dbReference type="Pfam" id="PF01547">
    <property type="entry name" value="SBP_bac_1"/>
    <property type="match status" value="1"/>
</dbReference>
<dbReference type="AlphaFoldDB" id="A0A941EZ23"/>
<feature type="chain" id="PRO_5038931164" evidence="4">
    <location>
        <begin position="20"/>
        <end position="435"/>
    </location>
</feature>
<proteinExistence type="inferred from homology"/>
<sequence>MRRSIPVVLVSILAASTLAGCSSSGTSGSASTGATAPASAKGTVVFWDTSDPVAEAPAYKALIAQFEQKYPGIKVTYVSKPFASAENTFKTAAAGGSGAPDVFRSDIGWVPALAQAGYLQKLDGTPALSDASDYLAGPAATTKYQGATYAVPQVTDALGLLYNKSEFSAAGIAAAPTTWAELKTDALAIKAKTGKPAIFLDDASYYFLPFLYGEGGDMVDTSTKKVTVNSAAAVKAIGIVQDLISSGAAVTDTSSNAYTNMQNAFKTGTAAMVINGPWSTADDLSGSAFTDKTNLGIAPVPAGSVKAGTPTGGQDLVVYAGSANLTADEIFVQYINSATSQAYVAAHNNTLPTHQAAWSDPQVTGNAVLTAFEPVIKEDAARPAIAQGSDLFTPFDTGMQQILSGKVSAQAGLDSIAQNMLKVLNNGVDSGWTVG</sequence>
<evidence type="ECO:0000313" key="6">
    <source>
        <dbReference type="Proteomes" id="UP000675781"/>
    </source>
</evidence>
<dbReference type="GO" id="GO:0042956">
    <property type="term" value="P:maltodextrin transmembrane transport"/>
    <property type="evidence" value="ECO:0007669"/>
    <property type="project" value="TreeGrafter"/>
</dbReference>
<reference evidence="5" key="1">
    <citation type="submission" date="2021-04" db="EMBL/GenBank/DDBJ databases">
        <title>Genome based classification of Actinospica acidithermotolerans sp. nov., an actinobacterium isolated from an Indonesian hot spring.</title>
        <authorList>
            <person name="Kusuma A.B."/>
            <person name="Putra K.E."/>
            <person name="Nafisah S."/>
            <person name="Loh J."/>
            <person name="Nouioui I."/>
            <person name="Goodfellow M."/>
        </authorList>
    </citation>
    <scope>NUCLEOTIDE SEQUENCE</scope>
    <source>
        <strain evidence="5">CSCA 57</strain>
    </source>
</reference>
<dbReference type="EMBL" id="JAGSOG010000376">
    <property type="protein sequence ID" value="MBR7839092.1"/>
    <property type="molecule type" value="Genomic_DNA"/>
</dbReference>
<dbReference type="PROSITE" id="PS51257">
    <property type="entry name" value="PROKAR_LIPOPROTEIN"/>
    <property type="match status" value="1"/>
</dbReference>
<comment type="caution">
    <text evidence="5">The sequence shown here is derived from an EMBL/GenBank/DDBJ whole genome shotgun (WGS) entry which is preliminary data.</text>
</comment>
<evidence type="ECO:0000256" key="3">
    <source>
        <dbReference type="ARBA" id="ARBA00022729"/>
    </source>
</evidence>
<dbReference type="GO" id="GO:1901982">
    <property type="term" value="F:maltose binding"/>
    <property type="evidence" value="ECO:0007669"/>
    <property type="project" value="TreeGrafter"/>
</dbReference>
<keyword evidence="2" id="KW-0813">Transport</keyword>
<dbReference type="GO" id="GO:0055052">
    <property type="term" value="C:ATP-binding cassette (ABC) transporter complex, substrate-binding subunit-containing"/>
    <property type="evidence" value="ECO:0007669"/>
    <property type="project" value="TreeGrafter"/>
</dbReference>
<organism evidence="5 6">
    <name type="scientific">Actinospica durhamensis</name>
    <dbReference type="NCBI Taxonomy" id="1508375"/>
    <lineage>
        <taxon>Bacteria</taxon>
        <taxon>Bacillati</taxon>
        <taxon>Actinomycetota</taxon>
        <taxon>Actinomycetes</taxon>
        <taxon>Catenulisporales</taxon>
        <taxon>Actinospicaceae</taxon>
        <taxon>Actinospica</taxon>
    </lineage>
</organism>
<dbReference type="InterPro" id="IPR006059">
    <property type="entry name" value="SBP"/>
</dbReference>
<dbReference type="GO" id="GO:0015768">
    <property type="term" value="P:maltose transport"/>
    <property type="evidence" value="ECO:0007669"/>
    <property type="project" value="TreeGrafter"/>
</dbReference>
<gene>
    <name evidence="5" type="ORF">KDL01_37850</name>
</gene>
<evidence type="ECO:0000256" key="4">
    <source>
        <dbReference type="SAM" id="SignalP"/>
    </source>
</evidence>
<keyword evidence="3 4" id="KW-0732">Signal</keyword>
<comment type="similarity">
    <text evidence="1">Belongs to the bacterial solute-binding protein 1 family.</text>
</comment>
<accession>A0A941EZ23</accession>
<dbReference type="RefSeq" id="WP_212533534.1">
    <property type="nucleotide sequence ID" value="NZ_JAGSOG010000376.1"/>
</dbReference>